<evidence type="ECO:0000256" key="1">
    <source>
        <dbReference type="ARBA" id="ARBA00004651"/>
    </source>
</evidence>
<dbReference type="PANTHER" id="PTHR33908:SF11">
    <property type="entry name" value="MEMBRANE PROTEIN"/>
    <property type="match status" value="1"/>
</dbReference>
<keyword evidence="7 8" id="KW-0472">Membrane</keyword>
<dbReference type="Pfam" id="PF13231">
    <property type="entry name" value="PMT_2"/>
    <property type="match status" value="1"/>
</dbReference>
<feature type="transmembrane region" description="Helical" evidence="8">
    <location>
        <begin position="110"/>
        <end position="131"/>
    </location>
</feature>
<dbReference type="InterPro" id="IPR050297">
    <property type="entry name" value="LipidA_mod_glycosyltrf_83"/>
</dbReference>
<comment type="caution">
    <text evidence="10">The sequence shown here is derived from an EMBL/GenBank/DDBJ whole genome shotgun (WGS) entry which is preliminary data.</text>
</comment>
<gene>
    <name evidence="10" type="ORF">O0S10_00985</name>
</gene>
<keyword evidence="11" id="KW-1185">Reference proteome</keyword>
<feature type="domain" description="Glycosyltransferase RgtA/B/C/D-like" evidence="9">
    <location>
        <begin position="92"/>
        <end position="250"/>
    </location>
</feature>
<evidence type="ECO:0000259" key="9">
    <source>
        <dbReference type="Pfam" id="PF13231"/>
    </source>
</evidence>
<dbReference type="RefSeq" id="WP_268924018.1">
    <property type="nucleotide sequence ID" value="NZ_JAPTGB010000002.1"/>
</dbReference>
<dbReference type="Proteomes" id="UP001141422">
    <property type="component" value="Unassembled WGS sequence"/>
</dbReference>
<feature type="transmembrane region" description="Helical" evidence="8">
    <location>
        <begin position="162"/>
        <end position="181"/>
    </location>
</feature>
<feature type="transmembrane region" description="Helical" evidence="8">
    <location>
        <begin position="188"/>
        <end position="220"/>
    </location>
</feature>
<feature type="transmembrane region" description="Helical" evidence="8">
    <location>
        <begin position="288"/>
        <end position="306"/>
    </location>
</feature>
<evidence type="ECO:0000313" key="11">
    <source>
        <dbReference type="Proteomes" id="UP001141422"/>
    </source>
</evidence>
<sequence>MRRNRQNKAEPNTEKYRIDSLTDITWSNLKNVIRYNHYAQMLLILLIMGGILRFYNLGYNSLWLDEACTYDFAKLSLGGILELTTKTGDVNPPLFYAIEHFMLVLGNSEVILRFIPALLGVFSIPVMYFLGREICGRLAGIIAAALLTFSTFHVYYSQDARAYTTVLFFFSLAVLFYLLALKRNSIPYWCLFGIFCALAFWSHFYVFIGIGIIFLHAFIIKRNEIFKNIASIKPIIIGLLSFVLLTSPLLYGTIQLYFMRTASAPTWGISGFDVLTQTIVLFSGSQPYLTVLFLIAASIGIGYLMFGKDKRSFALLLAMLIILPFIASVFFSSIMPMSPRYLIFVLPFYFTAIGAAFNFLPKDIDAKKIAVIAIILIGLVSIPYFTSYYTTYSKNDWRGFSEYLTAETQDGDYVVVMPGYMTLPLNYYYDSTTDATREVQASSAKELREIEQKRENTTAYYVVTADIYAANPEGDALNWLNANTKYMGRNMGINLFISQ</sequence>
<organism evidence="10 11">
    <name type="scientific">Methanocorpusculum petauri</name>
    <dbReference type="NCBI Taxonomy" id="3002863"/>
    <lineage>
        <taxon>Archaea</taxon>
        <taxon>Methanobacteriati</taxon>
        <taxon>Methanobacteriota</taxon>
        <taxon>Stenosarchaea group</taxon>
        <taxon>Methanomicrobia</taxon>
        <taxon>Methanomicrobiales</taxon>
        <taxon>Methanocorpusculaceae</taxon>
        <taxon>Methanocorpusculum</taxon>
    </lineage>
</organism>
<feature type="transmembrane region" description="Helical" evidence="8">
    <location>
        <begin position="313"/>
        <end position="335"/>
    </location>
</feature>
<protein>
    <submittedName>
        <fullName evidence="10">Glycosyltransferase family 39 protein</fullName>
        <ecNumber evidence="10">2.4.-.-</ecNumber>
    </submittedName>
</protein>
<evidence type="ECO:0000256" key="8">
    <source>
        <dbReference type="SAM" id="Phobius"/>
    </source>
</evidence>
<keyword evidence="3 10" id="KW-0328">Glycosyltransferase</keyword>
<feature type="transmembrane region" description="Helical" evidence="8">
    <location>
        <begin position="38"/>
        <end position="55"/>
    </location>
</feature>
<dbReference type="InterPro" id="IPR038731">
    <property type="entry name" value="RgtA/B/C-like"/>
</dbReference>
<feature type="transmembrane region" description="Helical" evidence="8">
    <location>
        <begin position="232"/>
        <end position="252"/>
    </location>
</feature>
<accession>A0ABT4IDH8</accession>
<dbReference type="PANTHER" id="PTHR33908">
    <property type="entry name" value="MANNOSYLTRANSFERASE YKCB-RELATED"/>
    <property type="match status" value="1"/>
</dbReference>
<feature type="transmembrane region" description="Helical" evidence="8">
    <location>
        <begin position="341"/>
        <end position="360"/>
    </location>
</feature>
<evidence type="ECO:0000256" key="5">
    <source>
        <dbReference type="ARBA" id="ARBA00022692"/>
    </source>
</evidence>
<dbReference type="EC" id="2.4.-.-" evidence="10"/>
<evidence type="ECO:0000256" key="6">
    <source>
        <dbReference type="ARBA" id="ARBA00022989"/>
    </source>
</evidence>
<keyword evidence="6 8" id="KW-1133">Transmembrane helix</keyword>
<feature type="transmembrane region" description="Helical" evidence="8">
    <location>
        <begin position="369"/>
        <end position="389"/>
    </location>
</feature>
<proteinExistence type="predicted"/>
<keyword evidence="4 10" id="KW-0808">Transferase</keyword>
<evidence type="ECO:0000256" key="3">
    <source>
        <dbReference type="ARBA" id="ARBA00022676"/>
    </source>
</evidence>
<evidence type="ECO:0000256" key="2">
    <source>
        <dbReference type="ARBA" id="ARBA00022475"/>
    </source>
</evidence>
<keyword evidence="5 8" id="KW-0812">Transmembrane</keyword>
<evidence type="ECO:0000313" key="10">
    <source>
        <dbReference type="EMBL" id="MCZ0859798.1"/>
    </source>
</evidence>
<evidence type="ECO:0000256" key="7">
    <source>
        <dbReference type="ARBA" id="ARBA00023136"/>
    </source>
</evidence>
<feature type="transmembrane region" description="Helical" evidence="8">
    <location>
        <begin position="138"/>
        <end position="156"/>
    </location>
</feature>
<dbReference type="GO" id="GO:0016757">
    <property type="term" value="F:glycosyltransferase activity"/>
    <property type="evidence" value="ECO:0007669"/>
    <property type="project" value="UniProtKB-KW"/>
</dbReference>
<dbReference type="EMBL" id="JAPTGB010000002">
    <property type="protein sequence ID" value="MCZ0859798.1"/>
    <property type="molecule type" value="Genomic_DNA"/>
</dbReference>
<name>A0ABT4IDH8_9EURY</name>
<comment type="subcellular location">
    <subcellularLocation>
        <location evidence="1">Cell membrane</location>
        <topology evidence="1">Multi-pass membrane protein</topology>
    </subcellularLocation>
</comment>
<evidence type="ECO:0000256" key="4">
    <source>
        <dbReference type="ARBA" id="ARBA00022679"/>
    </source>
</evidence>
<keyword evidence="2" id="KW-1003">Cell membrane</keyword>
<reference evidence="10" key="1">
    <citation type="submission" date="2022-12" db="EMBL/GenBank/DDBJ databases">
        <title>Isolation and characterisation of novel Methanocorpusculum spp. from native Australian herbivores indicates the genus is ancestrally host-associated.</title>
        <authorList>
            <person name="Volmer J.G."/>
            <person name="Soo R.M."/>
            <person name="Evans P.N."/>
            <person name="Hoedt E.C."/>
            <person name="Astorga Alsina A.L."/>
            <person name="Woodcroft B.J."/>
            <person name="Tyson G.W."/>
            <person name="Hugenholtz P."/>
            <person name="Morrison M."/>
        </authorList>
    </citation>
    <scope>NUCLEOTIDE SEQUENCE</scope>
    <source>
        <strain evidence="10">MG</strain>
    </source>
</reference>